<accession>A0A6C0LU58</accession>
<dbReference type="EMBL" id="MN740565">
    <property type="protein sequence ID" value="QHU33953.1"/>
    <property type="molecule type" value="Genomic_DNA"/>
</dbReference>
<proteinExistence type="predicted"/>
<evidence type="ECO:0000313" key="1">
    <source>
        <dbReference type="EMBL" id="QHU33953.1"/>
    </source>
</evidence>
<organism evidence="1">
    <name type="scientific">viral metagenome</name>
    <dbReference type="NCBI Taxonomy" id="1070528"/>
    <lineage>
        <taxon>unclassified sequences</taxon>
        <taxon>metagenomes</taxon>
        <taxon>organismal metagenomes</taxon>
    </lineage>
</organism>
<dbReference type="AlphaFoldDB" id="A0A6C0LU58"/>
<name>A0A6C0LU58_9ZZZZ</name>
<protein>
    <submittedName>
        <fullName evidence="1">Uncharacterized protein</fullName>
    </submittedName>
</protein>
<sequence length="145" mass="16880">MDNTNSRTGHIWSASEEENLIQLFKDGNSLFGISQQHKRSEKAVEMRLKVITMRLYDYGISIPLLSEHTGQSIQDIRFTLGLEELNKDHIRVVHRWFYYGFVLGLSSMAYIEHTETINQIIEDTFIAISESCDSLTNFFKTFSMY</sequence>
<reference evidence="1" key="1">
    <citation type="journal article" date="2020" name="Nature">
        <title>Giant virus diversity and host interactions through global metagenomics.</title>
        <authorList>
            <person name="Schulz F."/>
            <person name="Roux S."/>
            <person name="Paez-Espino D."/>
            <person name="Jungbluth S."/>
            <person name="Walsh D.A."/>
            <person name="Denef V.J."/>
            <person name="McMahon K.D."/>
            <person name="Konstantinidis K.T."/>
            <person name="Eloe-Fadrosh E.A."/>
            <person name="Kyrpides N.C."/>
            <person name="Woyke T."/>
        </authorList>
    </citation>
    <scope>NUCLEOTIDE SEQUENCE</scope>
    <source>
        <strain evidence="1">GVMAG-S-1016704-142</strain>
    </source>
</reference>